<dbReference type="InterPro" id="IPR008707">
    <property type="entry name" value="B-propeller_PilY1"/>
</dbReference>
<evidence type="ECO:0000256" key="7">
    <source>
        <dbReference type="SAM" id="SignalP"/>
    </source>
</evidence>
<dbReference type="SUPFAM" id="SSF50998">
    <property type="entry name" value="Quinoprotein alcohol dehydrogenase-like"/>
    <property type="match status" value="1"/>
</dbReference>
<dbReference type="GO" id="GO:0046872">
    <property type="term" value="F:metal ion binding"/>
    <property type="evidence" value="ECO:0007669"/>
    <property type="project" value="UniProtKB-KW"/>
</dbReference>
<keyword evidence="4" id="KW-0479">Metal-binding</keyword>
<evidence type="ECO:0000313" key="10">
    <source>
        <dbReference type="EMBL" id="QHQ38265.1"/>
    </source>
</evidence>
<evidence type="ECO:0000256" key="1">
    <source>
        <dbReference type="ARBA" id="ARBA00004561"/>
    </source>
</evidence>
<dbReference type="InterPro" id="IPR015943">
    <property type="entry name" value="WD40/YVTN_repeat-like_dom_sf"/>
</dbReference>
<dbReference type="RefSeq" id="WP_161857600.1">
    <property type="nucleotide sequence ID" value="NZ_CP047491.1"/>
</dbReference>
<reference evidence="9 12" key="2">
    <citation type="submission" date="2020-08" db="EMBL/GenBank/DDBJ databases">
        <title>Genomic Encyclopedia of Type Strains, Phase IV (KMG-IV): sequencing the most valuable type-strain genomes for metagenomic binning, comparative biology and taxonomic classification.</title>
        <authorList>
            <person name="Goeker M."/>
        </authorList>
    </citation>
    <scope>NUCLEOTIDE SEQUENCE [LARGE SCALE GENOMIC DNA]</scope>
    <source>
        <strain evidence="9 12">DSM 11525</strain>
    </source>
</reference>
<accession>A0A6P1T953</accession>
<evidence type="ECO:0000256" key="4">
    <source>
        <dbReference type="ARBA" id="ARBA00022723"/>
    </source>
</evidence>
<evidence type="ECO:0000256" key="6">
    <source>
        <dbReference type="ARBA" id="ARBA00023263"/>
    </source>
</evidence>
<comment type="similarity">
    <text evidence="2">Belongs to the PilY1 family.</text>
</comment>
<dbReference type="Proteomes" id="UP000563601">
    <property type="component" value="Unassembled WGS sequence"/>
</dbReference>
<evidence type="ECO:0000313" key="12">
    <source>
        <dbReference type="Proteomes" id="UP000563601"/>
    </source>
</evidence>
<gene>
    <name evidence="10" type="ORF">GTQ55_04155</name>
    <name evidence="9" type="ORF">HNQ53_001137</name>
</gene>
<evidence type="ECO:0000313" key="9">
    <source>
        <dbReference type="EMBL" id="MBB5210919.1"/>
    </source>
</evidence>
<dbReference type="EMBL" id="CP047491">
    <property type="protein sequence ID" value="QHQ38265.1"/>
    <property type="molecule type" value="Genomic_DNA"/>
</dbReference>
<dbReference type="EMBL" id="JACHHR010000002">
    <property type="protein sequence ID" value="MBB5210919.1"/>
    <property type="molecule type" value="Genomic_DNA"/>
</dbReference>
<feature type="chain" id="PRO_5044645517" evidence="7">
    <location>
        <begin position="27"/>
        <end position="1419"/>
    </location>
</feature>
<keyword evidence="5" id="KW-0106">Calcium</keyword>
<keyword evidence="3" id="KW-1029">Fimbrium biogenesis</keyword>
<keyword evidence="11" id="KW-1185">Reference proteome</keyword>
<keyword evidence="7" id="KW-0732">Signal</keyword>
<organism evidence="9 12">
    <name type="scientific">Microbulbifer hydrolyticus</name>
    <dbReference type="NCBI Taxonomy" id="48074"/>
    <lineage>
        <taxon>Bacteria</taxon>
        <taxon>Pseudomonadati</taxon>
        <taxon>Pseudomonadota</taxon>
        <taxon>Gammaproteobacteria</taxon>
        <taxon>Cellvibrionales</taxon>
        <taxon>Microbulbiferaceae</taxon>
        <taxon>Microbulbifer</taxon>
    </lineage>
</organism>
<proteinExistence type="inferred from homology"/>
<dbReference type="Gene3D" id="2.130.10.10">
    <property type="entry name" value="YVTN repeat-like/Quinoprotein amine dehydrogenase"/>
    <property type="match status" value="1"/>
</dbReference>
<sequence length="1419" mass="151424">MEYIKRNTKFLMHFAAAILSIGVAHSAHSLELAQSPLFLAQPVKPIVMLNMSNDHQLYFKAYDDYTDLDEDGVADTTYMNDYEYYGYFDSQKCYAYESERFVPKAVTTDHYCDTVDGDWSGNFLNWATMTRMDAVRKILYGGYRSTDGDENGVTVLERAFLPQDAHAFAKYYNGVDIGKLTAHNFTGGTESTSGITLCNATNSHSYDGTTSALSQNNTRSPKIMVAQGNYSLWASNERWQCRWGQGSNGNDENSGITANASAPNQEDGFQYKARVEVCKSGLLEENCRSYPDGNLKPAGLLQKYGEKGEILFGLMTGSYGKNKSGGVLRKNVADLSDEVNVSSDGTFTGAAGIVSTLDKLRIYGYQYSGSGQDGAYNDGGADNCPWALNTFTDGNCSNWGNPQSEIYLESLRYLAGKAKNDDFASSDSGYISGLGSPEWVDPISSDNYCAALNVIQFNASSSSYDDDFSKASELNAIGSVDTWVNKVGAAEGIHGNDYFVGANAADSDLLCTAKTVANLSDVAGTCPDAPRLGGTYDIAGLAYYARSSKIRTDQNVGNVTTYGVALAPALPKVSIPVSADGKAVTILPACRNSQVGGNCAIVDFKIIEQSADGKTGTLYVNWEDSEQGGDFDQDMWGLIKYVASSSEISVTTQVMAQSTGDPMGFGYVISGTTRDGFHAHSGINGFSYTPTNVLDKACTAESGGSNCNCRLGEGYGGNAGSCNYNHADAKATTETYVIGTSSGSLLESPLYYAAKWGGYSNDDNGNPPSEAEIAAAAPDTYFYAIDPSELEESLGKALEQVAASAGSASSVATNSTRLGADTVIYQALFNSTDWSGELKALSLNSDGSVGVAKWRSDNSKFASAATRKVYSHNGLSGVEFKWGATATDGISDAQKLKLIGDDTAVEGAARLQWVRGAAVPGLRERDNILGDIVNSSPVFAGRKKYSFHLLSEELGGLAYEAYYNTSKKSRREVLYVGANDGMLHAFDAATGEELFAYVPAGIYEKLKKLSAPDYGTASNPHTYSVDGKLFVGDVYTDSGWKNVLVGTLGAGGKGLFVLDITNPTAFDESKVLLDLTDQDLLPSHFDGLGNITSEPVVAPTKNGWKLIFGNGYNSTDGKARLFAVDVLNPTVDNSVVIPVSDAGANGLAGPALLQNGSGEVITAYAGDLLGNMWKFDLDNALTSKWGVAYEDGNGGNAVPAPLFTAVDAAGNAQKITAAPTLGLNAKMDNATMVYFGTGSYLASSDNSAGSVVNSFYAIADQGAPVTGRDQLFQKTISAESGGLRDVSNNTDTSWWTTKKGWYLDLSFNNSVTGERVISKPLLIFDRLLFPTMITSSDPCSFGGSGWQMELVAVGDRYEGHSIFGEDGIEVDYAVISYSEVIRGGEKAYLPTSNIKGELDVTEGSFPLEAVGRMSWRQLR</sequence>
<dbReference type="InterPro" id="IPR011047">
    <property type="entry name" value="Quinoprotein_ADH-like_sf"/>
</dbReference>
<dbReference type="Proteomes" id="UP000464675">
    <property type="component" value="Chromosome"/>
</dbReference>
<evidence type="ECO:0000256" key="3">
    <source>
        <dbReference type="ARBA" id="ARBA00022558"/>
    </source>
</evidence>
<evidence type="ECO:0000256" key="5">
    <source>
        <dbReference type="ARBA" id="ARBA00022837"/>
    </source>
</evidence>
<evidence type="ECO:0000313" key="11">
    <source>
        <dbReference type="Proteomes" id="UP000464675"/>
    </source>
</evidence>
<dbReference type="Pfam" id="PF05567">
    <property type="entry name" value="T4P_PilY1"/>
    <property type="match status" value="1"/>
</dbReference>
<reference evidence="10 11" key="1">
    <citation type="submission" date="2020-01" db="EMBL/GenBank/DDBJ databases">
        <title>The possibility of degradation of plastic by Microbulbifer hydrolyticus IRE-31.</title>
        <authorList>
            <person name="Liu L."/>
        </authorList>
    </citation>
    <scope>NUCLEOTIDE SEQUENCE [LARGE SCALE GENOMIC DNA]</scope>
    <source>
        <strain evidence="10 11">IRE-31</strain>
    </source>
</reference>
<comment type="subcellular location">
    <subcellularLocation>
        <location evidence="1">Fimbrium</location>
    </subcellularLocation>
</comment>
<name>A0A6P1T953_9GAMM</name>
<dbReference type="GO" id="GO:0009289">
    <property type="term" value="C:pilus"/>
    <property type="evidence" value="ECO:0007669"/>
    <property type="project" value="UniProtKB-SubCell"/>
</dbReference>
<feature type="domain" description="PilY1 beta-propeller" evidence="8">
    <location>
        <begin position="929"/>
        <end position="1263"/>
    </location>
</feature>
<evidence type="ECO:0000259" key="8">
    <source>
        <dbReference type="Pfam" id="PF05567"/>
    </source>
</evidence>
<protein>
    <submittedName>
        <fullName evidence="9">Type IV pilus assembly protein PilY1</fullName>
    </submittedName>
</protein>
<evidence type="ECO:0000256" key="2">
    <source>
        <dbReference type="ARBA" id="ARBA00008387"/>
    </source>
</evidence>
<keyword evidence="6" id="KW-0281">Fimbrium</keyword>
<feature type="signal peptide" evidence="7">
    <location>
        <begin position="1"/>
        <end position="26"/>
    </location>
</feature>
<dbReference type="OrthoDB" id="7156875at2"/>